<keyword evidence="3" id="KW-1185">Reference proteome</keyword>
<dbReference type="InterPro" id="IPR013211">
    <property type="entry name" value="LVIVD"/>
</dbReference>
<feature type="chain" id="PRO_5019017682" description="LVIVD repeat-containing protein" evidence="1">
    <location>
        <begin position="23"/>
        <end position="422"/>
    </location>
</feature>
<evidence type="ECO:0000256" key="1">
    <source>
        <dbReference type="SAM" id="SignalP"/>
    </source>
</evidence>
<dbReference type="Pfam" id="PF08309">
    <property type="entry name" value="LVIVD"/>
    <property type="match status" value="2"/>
</dbReference>
<dbReference type="SUPFAM" id="SSF63829">
    <property type="entry name" value="Calcium-dependent phosphotriesterase"/>
    <property type="match status" value="1"/>
</dbReference>
<protein>
    <recommendedName>
        <fullName evidence="4">LVIVD repeat-containing protein</fullName>
    </recommendedName>
</protein>
<gene>
    <name evidence="2" type="ORF">DWB61_02520</name>
</gene>
<organism evidence="2 3">
    <name type="scientific">Ancylomarina euxinus</name>
    <dbReference type="NCBI Taxonomy" id="2283627"/>
    <lineage>
        <taxon>Bacteria</taxon>
        <taxon>Pseudomonadati</taxon>
        <taxon>Bacteroidota</taxon>
        <taxon>Bacteroidia</taxon>
        <taxon>Marinilabiliales</taxon>
        <taxon>Marinifilaceae</taxon>
        <taxon>Ancylomarina</taxon>
    </lineage>
</organism>
<name>A0A425Y6A6_9BACT</name>
<proteinExistence type="predicted"/>
<accession>A0A425Y6A6</accession>
<comment type="caution">
    <text evidence="2">The sequence shown here is derived from an EMBL/GenBank/DDBJ whole genome shotgun (WGS) entry which is preliminary data.</text>
</comment>
<reference evidence="2 3" key="1">
    <citation type="submission" date="2018-07" db="EMBL/GenBank/DDBJ databases">
        <title>Draft genome sequence of Ancylomarina sp. M1P.</title>
        <authorList>
            <person name="Yadav S."/>
            <person name="Villanueva L."/>
            <person name="Damste J.S.S."/>
        </authorList>
    </citation>
    <scope>NUCLEOTIDE SEQUENCE [LARGE SCALE GENOMIC DNA]</scope>
    <source>
        <strain evidence="2 3">M1P</strain>
    </source>
</reference>
<evidence type="ECO:0000313" key="3">
    <source>
        <dbReference type="Proteomes" id="UP000285794"/>
    </source>
</evidence>
<feature type="signal peptide" evidence="1">
    <location>
        <begin position="1"/>
        <end position="22"/>
    </location>
</feature>
<dbReference type="AlphaFoldDB" id="A0A425Y6A6"/>
<dbReference type="Proteomes" id="UP000285794">
    <property type="component" value="Unassembled WGS sequence"/>
</dbReference>
<keyword evidence="1" id="KW-0732">Signal</keyword>
<evidence type="ECO:0000313" key="2">
    <source>
        <dbReference type="EMBL" id="RRG24008.1"/>
    </source>
</evidence>
<sequence>MLYIMNNIIKLSFLMLISITFASCEDKLEEKYHVNSPIYLSYEDLRSSVKTEGSREFESPGKIYFKDNYIFVNEYLKGIHIIDNSDPRNPVNLSFLNVPGNVDIAIKGHSLYVDSYTDLVVLDIKDLSDIKERQRFNNYMGYMLPPTGNTLRYDNIDETKGVIIGWETKRVTIEVEQPDEFYPCYDGVNVSNASKSPGISNSTTGTAGSMARFILNNDALYVLKNEYQLTVYDISDVNSMTHSGDFYVGWMMETLFISENRLFIGGQNGMNIYDLSSPYSPEFISNYNHFRGCDPVVVENNTAYVTIRSGNTCGQNQNVLDVVDLTDINLPKQIKSYQMTEPYGLGIDNSILFVCDGSAGLKIFDADDPLTITQHVLALYPDISAFDVIPLGDLLICIGSDGLFQYDYSDIENIELLSTIEL</sequence>
<dbReference type="EMBL" id="QQWG01000002">
    <property type="protein sequence ID" value="RRG24008.1"/>
    <property type="molecule type" value="Genomic_DNA"/>
</dbReference>
<evidence type="ECO:0008006" key="4">
    <source>
        <dbReference type="Google" id="ProtNLM"/>
    </source>
</evidence>